<gene>
    <name evidence="1" type="ORF">QM012_005858</name>
</gene>
<reference evidence="1 2" key="1">
    <citation type="submission" date="2023-11" db="EMBL/GenBank/DDBJ databases">
        <title>Draft genome sequence and annotation of the polyextremotolerant black yeast-like fungus Aureobasidium pullulans NRRL 62042.</title>
        <authorList>
            <person name="Dielentheis-Frenken M.R.E."/>
            <person name="Wibberg D."/>
            <person name="Blank L.M."/>
            <person name="Tiso T."/>
        </authorList>
    </citation>
    <scope>NUCLEOTIDE SEQUENCE [LARGE SCALE GENOMIC DNA]</scope>
    <source>
        <strain evidence="1 2">NRRL 62042</strain>
    </source>
</reference>
<evidence type="ECO:0000313" key="2">
    <source>
        <dbReference type="Proteomes" id="UP001341245"/>
    </source>
</evidence>
<dbReference type="Proteomes" id="UP001341245">
    <property type="component" value="Unassembled WGS sequence"/>
</dbReference>
<proteinExistence type="predicted"/>
<name>A0ABR0TSE3_AURPU</name>
<accession>A0ABR0TSE3</accession>
<protein>
    <submittedName>
        <fullName evidence="1">Uncharacterized protein</fullName>
    </submittedName>
</protein>
<keyword evidence="2" id="KW-1185">Reference proteome</keyword>
<organism evidence="1 2">
    <name type="scientific">Aureobasidium pullulans</name>
    <name type="common">Black yeast</name>
    <name type="synonym">Pullularia pullulans</name>
    <dbReference type="NCBI Taxonomy" id="5580"/>
    <lineage>
        <taxon>Eukaryota</taxon>
        <taxon>Fungi</taxon>
        <taxon>Dikarya</taxon>
        <taxon>Ascomycota</taxon>
        <taxon>Pezizomycotina</taxon>
        <taxon>Dothideomycetes</taxon>
        <taxon>Dothideomycetidae</taxon>
        <taxon>Dothideales</taxon>
        <taxon>Saccotheciaceae</taxon>
        <taxon>Aureobasidium</taxon>
    </lineage>
</organism>
<evidence type="ECO:0000313" key="1">
    <source>
        <dbReference type="EMBL" id="KAK6006850.1"/>
    </source>
</evidence>
<comment type="caution">
    <text evidence="1">The sequence shown here is derived from an EMBL/GenBank/DDBJ whole genome shotgun (WGS) entry which is preliminary data.</text>
</comment>
<dbReference type="EMBL" id="JASGXD010000003">
    <property type="protein sequence ID" value="KAK6006850.1"/>
    <property type="molecule type" value="Genomic_DNA"/>
</dbReference>
<sequence>MNKEERRVLMDELWKRDDPHVMMVRLDDKLDRLGTQAEAAAFRTNPIQAVDAFYRLLTGLDNQEKHHAFLKNGQYLINWLHAHSNPQRSPTPNDLVDEVMSDLTKNLTVYHKITHLTIIPCLEYRIRDHGKPAQRHEVTTDFPLIATSEYPYDL</sequence>